<accession>A0A9D9N3D1</accession>
<reference evidence="3" key="2">
    <citation type="journal article" date="2021" name="PeerJ">
        <title>Extensive microbial diversity within the chicken gut microbiome revealed by metagenomics and culture.</title>
        <authorList>
            <person name="Gilroy R."/>
            <person name="Ravi A."/>
            <person name="Getino M."/>
            <person name="Pursley I."/>
            <person name="Horton D.L."/>
            <person name="Alikhan N.F."/>
            <person name="Baker D."/>
            <person name="Gharbi K."/>
            <person name="Hall N."/>
            <person name="Watson M."/>
            <person name="Adriaenssens E.M."/>
            <person name="Foster-Nyarko E."/>
            <person name="Jarju S."/>
            <person name="Secka A."/>
            <person name="Antonio M."/>
            <person name="Oren A."/>
            <person name="Chaudhuri R.R."/>
            <person name="La Ragione R."/>
            <person name="Hildebrand F."/>
            <person name="Pallen M.J."/>
        </authorList>
    </citation>
    <scope>NUCLEOTIDE SEQUENCE</scope>
    <source>
        <strain evidence="3">10532</strain>
    </source>
</reference>
<dbReference type="GO" id="GO:0005975">
    <property type="term" value="P:carbohydrate metabolic process"/>
    <property type="evidence" value="ECO:0007669"/>
    <property type="project" value="InterPro"/>
</dbReference>
<dbReference type="InterPro" id="IPR002516">
    <property type="entry name" value="Glyco_trans_11"/>
</dbReference>
<dbReference type="GO" id="GO:0016020">
    <property type="term" value="C:membrane"/>
    <property type="evidence" value="ECO:0007669"/>
    <property type="project" value="InterPro"/>
</dbReference>
<proteinExistence type="predicted"/>
<dbReference type="Gene3D" id="3.40.50.11350">
    <property type="match status" value="1"/>
</dbReference>
<protein>
    <submittedName>
        <fullName evidence="3">Alpha-1,2-fucosyltransferase</fullName>
    </submittedName>
</protein>
<reference evidence="3" key="1">
    <citation type="submission" date="2020-10" db="EMBL/GenBank/DDBJ databases">
        <authorList>
            <person name="Gilroy R."/>
        </authorList>
    </citation>
    <scope>NUCLEOTIDE SEQUENCE</scope>
    <source>
        <strain evidence="3">10532</strain>
    </source>
</reference>
<dbReference type="EMBL" id="JADIMM010000117">
    <property type="protein sequence ID" value="MBO8458658.1"/>
    <property type="molecule type" value="Genomic_DNA"/>
</dbReference>
<comment type="caution">
    <text evidence="3">The sequence shown here is derived from an EMBL/GenBank/DDBJ whole genome shotgun (WGS) entry which is preliminary data.</text>
</comment>
<organism evidence="3 4">
    <name type="scientific">Candidatus Gallitreponema excrementavium</name>
    <dbReference type="NCBI Taxonomy" id="2840840"/>
    <lineage>
        <taxon>Bacteria</taxon>
        <taxon>Pseudomonadati</taxon>
        <taxon>Spirochaetota</taxon>
        <taxon>Spirochaetia</taxon>
        <taxon>Spirochaetales</taxon>
        <taxon>Candidatus Gallitreponema</taxon>
    </lineage>
</organism>
<sequence length="280" mass="33590">MKKILAIKTFGNHTNNLYQFTQLYCIARENNLNLSYLQFYKIKKFYNINYSNKSNLTIDIFYRILHYIFNFLAKIKIIKIYNLSLPEKCNKFITDICNKRKILFFTTGWSHSNNPILYQGKDLEVKYKDEINSLFKNDCGEILKKYFPDKNKVTIGLHIRRGDYKYYKDGKYYYIDEVYQNAVKSFTDNINLKDFNIIIFTNDKDLDKEFYLKKFKNCFFSNEEFQIDYELMKNCNYLIGPPSSFTMWASYLGNVPLYHIKEKNQAVTRECFKICDGFTS</sequence>
<dbReference type="Proteomes" id="UP000823638">
    <property type="component" value="Unassembled WGS sequence"/>
</dbReference>
<evidence type="ECO:0000313" key="3">
    <source>
        <dbReference type="EMBL" id="MBO8458658.1"/>
    </source>
</evidence>
<keyword evidence="1" id="KW-0328">Glycosyltransferase</keyword>
<dbReference type="Pfam" id="PF01531">
    <property type="entry name" value="Glyco_transf_11"/>
    <property type="match status" value="1"/>
</dbReference>
<dbReference type="GO" id="GO:0008107">
    <property type="term" value="F:galactoside 2-alpha-L-fucosyltransferase activity"/>
    <property type="evidence" value="ECO:0007669"/>
    <property type="project" value="InterPro"/>
</dbReference>
<evidence type="ECO:0000313" key="4">
    <source>
        <dbReference type="Proteomes" id="UP000823638"/>
    </source>
</evidence>
<evidence type="ECO:0000256" key="2">
    <source>
        <dbReference type="ARBA" id="ARBA00022679"/>
    </source>
</evidence>
<name>A0A9D9N3D1_9SPIR</name>
<evidence type="ECO:0000256" key="1">
    <source>
        <dbReference type="ARBA" id="ARBA00022676"/>
    </source>
</evidence>
<dbReference type="AlphaFoldDB" id="A0A9D9N3D1"/>
<keyword evidence="2" id="KW-0808">Transferase</keyword>
<gene>
    <name evidence="3" type="ORF">IAA81_10625</name>
</gene>